<dbReference type="SUPFAM" id="SSF63829">
    <property type="entry name" value="Calcium-dependent phosphotriesterase"/>
    <property type="match status" value="1"/>
</dbReference>
<accession>A0A8X8LCF3</accession>
<proteinExistence type="predicted"/>
<gene>
    <name evidence="2" type="ORF">SAMN05444410_101535</name>
</gene>
<dbReference type="RefSeq" id="WP_092721689.1">
    <property type="nucleotide sequence ID" value="NZ_FNNO01000001.1"/>
</dbReference>
<feature type="chain" id="PRO_5036488087" description="Sugar lactone lactonase YvrE" evidence="1">
    <location>
        <begin position="19"/>
        <end position="271"/>
    </location>
</feature>
<evidence type="ECO:0008006" key="4">
    <source>
        <dbReference type="Google" id="ProtNLM"/>
    </source>
</evidence>
<reference evidence="2 3" key="1">
    <citation type="submission" date="2016-10" db="EMBL/GenBank/DDBJ databases">
        <authorList>
            <person name="Varghese N."/>
            <person name="Submissions S."/>
        </authorList>
    </citation>
    <scope>NUCLEOTIDE SEQUENCE [LARGE SCALE GENOMIC DNA]</scope>
    <source>
        <strain evidence="2 3">DSM 25353</strain>
    </source>
</reference>
<organism evidence="2 3">
    <name type="scientific">Hydrobacter penzbergensis</name>
    <dbReference type="NCBI Taxonomy" id="1235997"/>
    <lineage>
        <taxon>Bacteria</taxon>
        <taxon>Pseudomonadati</taxon>
        <taxon>Bacteroidota</taxon>
        <taxon>Chitinophagia</taxon>
        <taxon>Chitinophagales</taxon>
        <taxon>Chitinophagaceae</taxon>
        <taxon>Hydrobacter</taxon>
    </lineage>
</organism>
<sequence>MKQLFFLLLAMATGTCFAQQHKLEKIWETDTVVAVPESVLPVGDILYVSQIDGAPWTADGKGGVAKIDKDGKIIDLHWITGLNAPKGLGIYQNRLYVADISDVVVINIKKGKVEKNIRVADANGLNDITVTDKGVVFVSDTKQSKVWRIENDVPALYLDGMKSANGLKVVKDGLVIGAGKDFLKADAQKKVTKIADVPQPIDGIEPVGNGDFIVTAWSGWVFYVYANGTVETLLETHEQKKNTADIGYDPVKRIVYIPSFNGKTVAAYKLL</sequence>
<evidence type="ECO:0000256" key="1">
    <source>
        <dbReference type="SAM" id="SignalP"/>
    </source>
</evidence>
<comment type="caution">
    <text evidence="2">The sequence shown here is derived from an EMBL/GenBank/DDBJ whole genome shotgun (WGS) entry which is preliminary data.</text>
</comment>
<feature type="signal peptide" evidence="1">
    <location>
        <begin position="1"/>
        <end position="18"/>
    </location>
</feature>
<dbReference type="InterPro" id="IPR011042">
    <property type="entry name" value="6-blade_b-propeller_TolB-like"/>
</dbReference>
<evidence type="ECO:0000313" key="3">
    <source>
        <dbReference type="Proteomes" id="UP000198711"/>
    </source>
</evidence>
<dbReference type="AlphaFoldDB" id="A0A8X8LCF3"/>
<name>A0A8X8LCF3_9BACT</name>
<evidence type="ECO:0000313" key="2">
    <source>
        <dbReference type="EMBL" id="SDW21596.1"/>
    </source>
</evidence>
<dbReference type="Proteomes" id="UP000198711">
    <property type="component" value="Unassembled WGS sequence"/>
</dbReference>
<keyword evidence="3" id="KW-1185">Reference proteome</keyword>
<keyword evidence="1" id="KW-0732">Signal</keyword>
<protein>
    <recommendedName>
        <fullName evidence="4">Sugar lactone lactonase YvrE</fullName>
    </recommendedName>
</protein>
<dbReference type="EMBL" id="FNNO01000001">
    <property type="protein sequence ID" value="SDW21596.1"/>
    <property type="molecule type" value="Genomic_DNA"/>
</dbReference>
<dbReference type="Gene3D" id="2.120.10.30">
    <property type="entry name" value="TolB, C-terminal domain"/>
    <property type="match status" value="1"/>
</dbReference>